<dbReference type="Proteomes" id="UP000274922">
    <property type="component" value="Unassembled WGS sequence"/>
</dbReference>
<feature type="compositionally biased region" description="Low complexity" evidence="1">
    <location>
        <begin position="1"/>
        <end position="26"/>
    </location>
</feature>
<dbReference type="AlphaFoldDB" id="A0A4P9X1E0"/>
<organism evidence="2 3">
    <name type="scientific">Caulochytrium protostelioides</name>
    <dbReference type="NCBI Taxonomy" id="1555241"/>
    <lineage>
        <taxon>Eukaryota</taxon>
        <taxon>Fungi</taxon>
        <taxon>Fungi incertae sedis</taxon>
        <taxon>Chytridiomycota</taxon>
        <taxon>Chytridiomycota incertae sedis</taxon>
        <taxon>Chytridiomycetes</taxon>
        <taxon>Caulochytriales</taxon>
        <taxon>Caulochytriaceae</taxon>
        <taxon>Caulochytrium</taxon>
    </lineage>
</organism>
<dbReference type="OrthoDB" id="5576875at2759"/>
<protein>
    <recommendedName>
        <fullName evidence="4">DUF4050 domain-containing protein</fullName>
    </recommendedName>
</protein>
<accession>A0A4P9X1E0</accession>
<feature type="region of interest" description="Disordered" evidence="1">
    <location>
        <begin position="153"/>
        <end position="196"/>
    </location>
</feature>
<feature type="region of interest" description="Disordered" evidence="1">
    <location>
        <begin position="1"/>
        <end position="39"/>
    </location>
</feature>
<feature type="region of interest" description="Disordered" evidence="1">
    <location>
        <begin position="267"/>
        <end position="307"/>
    </location>
</feature>
<dbReference type="EMBL" id="ML014386">
    <property type="protein sequence ID" value="RKO98648.1"/>
    <property type="molecule type" value="Genomic_DNA"/>
</dbReference>
<feature type="region of interest" description="Disordered" evidence="1">
    <location>
        <begin position="72"/>
        <end position="105"/>
    </location>
</feature>
<evidence type="ECO:0000256" key="1">
    <source>
        <dbReference type="SAM" id="MobiDB-lite"/>
    </source>
</evidence>
<evidence type="ECO:0000313" key="2">
    <source>
        <dbReference type="EMBL" id="RKO98648.1"/>
    </source>
</evidence>
<evidence type="ECO:0008006" key="4">
    <source>
        <dbReference type="Google" id="ProtNLM"/>
    </source>
</evidence>
<sequence>MPATMPPAGSASASASTAAPVLTPGAAPAPPPAATGVRHWQAMRHAWTQGHTPYVPRRRPPAAPLVWATTGLRDTGAYDPPPPPPPDSDAPRERTMASASGPQAEALADADAAIDIDGLDRETDGCPSPVPTAPVAAAATAAAPAPAATGIAATGIAPPSDGASDASRGTVWPTTTAPIFGRPRKDRSTSLSMSQRTRWRRLLKPKNCEAIYGALASGRPFANAMPLPFVMQVLVTVWQTEGMLPQPLPERYDDDSSTFDADVAAVAPAGGLRGGPAAGAPDPPAAPLPERAKHGSGDSPVVLPTPT</sequence>
<keyword evidence="3" id="KW-1185">Reference proteome</keyword>
<gene>
    <name evidence="2" type="ORF">CXG81DRAFT_28548</name>
</gene>
<evidence type="ECO:0000313" key="3">
    <source>
        <dbReference type="Proteomes" id="UP000274922"/>
    </source>
</evidence>
<feature type="compositionally biased region" description="Pro residues" evidence="1">
    <location>
        <begin position="79"/>
        <end position="88"/>
    </location>
</feature>
<proteinExistence type="predicted"/>
<name>A0A4P9X1E0_9FUNG</name>
<reference evidence="3" key="1">
    <citation type="journal article" date="2018" name="Nat. Microbiol.">
        <title>Leveraging single-cell genomics to expand the fungal tree of life.</title>
        <authorList>
            <person name="Ahrendt S.R."/>
            <person name="Quandt C.A."/>
            <person name="Ciobanu D."/>
            <person name="Clum A."/>
            <person name="Salamov A."/>
            <person name="Andreopoulos B."/>
            <person name="Cheng J.F."/>
            <person name="Woyke T."/>
            <person name="Pelin A."/>
            <person name="Henrissat B."/>
            <person name="Reynolds N.K."/>
            <person name="Benny G.L."/>
            <person name="Smith M.E."/>
            <person name="James T.Y."/>
            <person name="Grigoriev I.V."/>
        </authorList>
    </citation>
    <scope>NUCLEOTIDE SEQUENCE [LARGE SCALE GENOMIC DNA]</scope>
    <source>
        <strain evidence="3">ATCC 52028</strain>
    </source>
</reference>